<sequence>MPLSALSSGHIEAAAAVLLTSLAFLPRAAQRWFRSWKLLLCLGSRDRAADAAAAAELGLRLVHVDTNHVEEIVNTVMALFLGLLRRTHLLSGHASSSTPSAGWLGSVLHLLLSLHGAQALARTHLAHPLLEHVEEVALVHGEHVHKPLHLRRLEQRPVRAQQAPPLLQLLEVDVVERRARPVERRRHRVPALAARGRQRRRESGVQRGRLELEAGRERQAVRHAQSVHAGERYHVLHVEAVGAEEADERRGVQERRPADAAAAPHPPRTARDPGDSPQSGRSRPSRPRPTAAAGAR</sequence>
<dbReference type="Proteomes" id="UP000015105">
    <property type="component" value="Chromosome 2D"/>
</dbReference>
<reference evidence="2" key="5">
    <citation type="journal article" date="2021" name="G3 (Bethesda)">
        <title>Aegilops tauschii genome assembly Aet v5.0 features greater sequence contiguity and improved annotation.</title>
        <authorList>
            <person name="Wang L."/>
            <person name="Zhu T."/>
            <person name="Rodriguez J.C."/>
            <person name="Deal K.R."/>
            <person name="Dubcovsky J."/>
            <person name="McGuire P.E."/>
            <person name="Lux T."/>
            <person name="Spannagl M."/>
            <person name="Mayer K.F.X."/>
            <person name="Baldrich P."/>
            <person name="Meyers B.C."/>
            <person name="Huo N."/>
            <person name="Gu Y.Q."/>
            <person name="Zhou H."/>
            <person name="Devos K.M."/>
            <person name="Bennetzen J.L."/>
            <person name="Unver T."/>
            <person name="Budak H."/>
            <person name="Gulick P.J."/>
            <person name="Galiba G."/>
            <person name="Kalapos B."/>
            <person name="Nelson D.R."/>
            <person name="Li P."/>
            <person name="You F.M."/>
            <person name="Luo M.C."/>
            <person name="Dvorak J."/>
        </authorList>
    </citation>
    <scope>NUCLEOTIDE SEQUENCE [LARGE SCALE GENOMIC DNA]</scope>
    <source>
        <strain evidence="2">cv. AL8/78</strain>
    </source>
</reference>
<reference evidence="3" key="1">
    <citation type="journal article" date="2014" name="Science">
        <title>Ancient hybridizations among the ancestral genomes of bread wheat.</title>
        <authorList>
            <consortium name="International Wheat Genome Sequencing Consortium,"/>
            <person name="Marcussen T."/>
            <person name="Sandve S.R."/>
            <person name="Heier L."/>
            <person name="Spannagl M."/>
            <person name="Pfeifer M."/>
            <person name="Jakobsen K.S."/>
            <person name="Wulff B.B."/>
            <person name="Steuernagel B."/>
            <person name="Mayer K.F."/>
            <person name="Olsen O.A."/>
        </authorList>
    </citation>
    <scope>NUCLEOTIDE SEQUENCE [LARGE SCALE GENOMIC DNA]</scope>
    <source>
        <strain evidence="3">cv. AL8/78</strain>
    </source>
</reference>
<keyword evidence="3" id="KW-1185">Reference proteome</keyword>
<feature type="region of interest" description="Disordered" evidence="1">
    <location>
        <begin position="244"/>
        <end position="296"/>
    </location>
</feature>
<reference evidence="3" key="2">
    <citation type="journal article" date="2017" name="Nat. Plants">
        <title>The Aegilops tauschii genome reveals multiple impacts of transposons.</title>
        <authorList>
            <person name="Zhao G."/>
            <person name="Zou C."/>
            <person name="Li K."/>
            <person name="Wang K."/>
            <person name="Li T."/>
            <person name="Gao L."/>
            <person name="Zhang X."/>
            <person name="Wang H."/>
            <person name="Yang Z."/>
            <person name="Liu X."/>
            <person name="Jiang W."/>
            <person name="Mao L."/>
            <person name="Kong X."/>
            <person name="Jiao Y."/>
            <person name="Jia J."/>
        </authorList>
    </citation>
    <scope>NUCLEOTIDE SEQUENCE [LARGE SCALE GENOMIC DNA]</scope>
    <source>
        <strain evidence="3">cv. AL8/78</strain>
    </source>
</reference>
<proteinExistence type="predicted"/>
<reference evidence="2" key="4">
    <citation type="submission" date="2019-03" db="UniProtKB">
        <authorList>
            <consortium name="EnsemblPlants"/>
        </authorList>
    </citation>
    <scope>IDENTIFICATION</scope>
</reference>
<dbReference type="InterPro" id="IPR045015">
    <property type="entry name" value="AN-like"/>
</dbReference>
<dbReference type="Gene3D" id="3.40.50.720">
    <property type="entry name" value="NAD(P)-binding Rossmann-like Domain"/>
    <property type="match status" value="2"/>
</dbReference>
<dbReference type="PANTHER" id="PTHR43254">
    <property type="entry name" value="C-TERMINAL BINDING PROTEIN AN-RELATED"/>
    <property type="match status" value="1"/>
</dbReference>
<feature type="compositionally biased region" description="Basic and acidic residues" evidence="1">
    <location>
        <begin position="201"/>
        <end position="211"/>
    </location>
</feature>
<name>A0A453ARM6_AEGTS</name>
<dbReference type="AlphaFoldDB" id="A0A453ARM6"/>
<feature type="compositionally biased region" description="Low complexity" evidence="1">
    <location>
        <begin position="275"/>
        <end position="296"/>
    </location>
</feature>
<feature type="compositionally biased region" description="Basic and acidic residues" evidence="1">
    <location>
        <begin position="247"/>
        <end position="258"/>
    </location>
</feature>
<dbReference type="EnsemblPlants" id="AET2Gv20236400.1">
    <property type="protein sequence ID" value="AET2Gv20236400.1"/>
    <property type="gene ID" value="AET2Gv20236400"/>
</dbReference>
<dbReference type="STRING" id="200361.A0A453ARM6"/>
<feature type="region of interest" description="Disordered" evidence="1">
    <location>
        <begin position="182"/>
        <end position="211"/>
    </location>
</feature>
<protein>
    <submittedName>
        <fullName evidence="2">Uncharacterized protein</fullName>
    </submittedName>
</protein>
<dbReference type="Gramene" id="AET2Gv20236400.2">
    <property type="protein sequence ID" value="AET2Gv20236400.2"/>
    <property type="gene ID" value="AET2Gv20236400"/>
</dbReference>
<reference evidence="2" key="3">
    <citation type="journal article" date="2017" name="Nature">
        <title>Genome sequence of the progenitor of the wheat D genome Aegilops tauschii.</title>
        <authorList>
            <person name="Luo M.C."/>
            <person name="Gu Y.Q."/>
            <person name="Puiu D."/>
            <person name="Wang H."/>
            <person name="Twardziok S.O."/>
            <person name="Deal K.R."/>
            <person name="Huo N."/>
            <person name="Zhu T."/>
            <person name="Wang L."/>
            <person name="Wang Y."/>
            <person name="McGuire P.E."/>
            <person name="Liu S."/>
            <person name="Long H."/>
            <person name="Ramasamy R.K."/>
            <person name="Rodriguez J.C."/>
            <person name="Van S.L."/>
            <person name="Yuan L."/>
            <person name="Wang Z."/>
            <person name="Xia Z."/>
            <person name="Xiao L."/>
            <person name="Anderson O.D."/>
            <person name="Ouyang S."/>
            <person name="Liang Y."/>
            <person name="Zimin A.V."/>
            <person name="Pertea G."/>
            <person name="Qi P."/>
            <person name="Bennetzen J.L."/>
            <person name="Dai X."/>
            <person name="Dawson M.W."/>
            <person name="Muller H.G."/>
            <person name="Kugler K."/>
            <person name="Rivarola-Duarte L."/>
            <person name="Spannagl M."/>
            <person name="Mayer K.F.X."/>
            <person name="Lu F.H."/>
            <person name="Bevan M.W."/>
            <person name="Leroy P."/>
            <person name="Li P."/>
            <person name="You F.M."/>
            <person name="Sun Q."/>
            <person name="Liu Z."/>
            <person name="Lyons E."/>
            <person name="Wicker T."/>
            <person name="Salzberg S.L."/>
            <person name="Devos K.M."/>
            <person name="Dvorak J."/>
        </authorList>
    </citation>
    <scope>NUCLEOTIDE SEQUENCE [LARGE SCALE GENOMIC DNA]</scope>
    <source>
        <strain evidence="2">cv. AL8/78</strain>
    </source>
</reference>
<dbReference type="GO" id="GO:0000226">
    <property type="term" value="P:microtubule cytoskeleton organization"/>
    <property type="evidence" value="ECO:0007669"/>
    <property type="project" value="InterPro"/>
</dbReference>
<evidence type="ECO:0000256" key="1">
    <source>
        <dbReference type="SAM" id="MobiDB-lite"/>
    </source>
</evidence>
<evidence type="ECO:0000313" key="2">
    <source>
        <dbReference type="EnsemblPlants" id="AET2Gv20236400.2"/>
    </source>
</evidence>
<dbReference type="EnsemblPlants" id="AET2Gv20236400.3">
    <property type="protein sequence ID" value="AET2Gv20236400.3"/>
    <property type="gene ID" value="AET2Gv20236400"/>
</dbReference>
<dbReference type="PANTHER" id="PTHR43254:SF2">
    <property type="entry name" value="PUTATIVE, EXPRESSED-RELATED"/>
    <property type="match status" value="1"/>
</dbReference>
<accession>A0A453ARM6</accession>
<dbReference type="EnsemblPlants" id="AET2Gv20236400.2">
    <property type="protein sequence ID" value="AET2Gv20236400.2"/>
    <property type="gene ID" value="AET2Gv20236400"/>
</dbReference>
<dbReference type="Gramene" id="AET2Gv20236400.3">
    <property type="protein sequence ID" value="AET2Gv20236400.3"/>
    <property type="gene ID" value="AET2Gv20236400"/>
</dbReference>
<dbReference type="Gramene" id="AET2Gv20236400.4">
    <property type="protein sequence ID" value="AET2Gv20236400.4"/>
    <property type="gene ID" value="AET2Gv20236400"/>
</dbReference>
<organism evidence="2 3">
    <name type="scientific">Aegilops tauschii subsp. strangulata</name>
    <name type="common">Goatgrass</name>
    <dbReference type="NCBI Taxonomy" id="200361"/>
    <lineage>
        <taxon>Eukaryota</taxon>
        <taxon>Viridiplantae</taxon>
        <taxon>Streptophyta</taxon>
        <taxon>Embryophyta</taxon>
        <taxon>Tracheophyta</taxon>
        <taxon>Spermatophyta</taxon>
        <taxon>Magnoliopsida</taxon>
        <taxon>Liliopsida</taxon>
        <taxon>Poales</taxon>
        <taxon>Poaceae</taxon>
        <taxon>BOP clade</taxon>
        <taxon>Pooideae</taxon>
        <taxon>Triticodae</taxon>
        <taxon>Triticeae</taxon>
        <taxon>Triticinae</taxon>
        <taxon>Aegilops</taxon>
    </lineage>
</organism>
<evidence type="ECO:0000313" key="3">
    <source>
        <dbReference type="Proteomes" id="UP000015105"/>
    </source>
</evidence>
<dbReference type="Gramene" id="AET2Gv20236400.1">
    <property type="protein sequence ID" value="AET2Gv20236400.1"/>
    <property type="gene ID" value="AET2Gv20236400"/>
</dbReference>
<dbReference type="EnsemblPlants" id="AET2Gv20236400.4">
    <property type="protein sequence ID" value="AET2Gv20236400.4"/>
    <property type="gene ID" value="AET2Gv20236400"/>
</dbReference>